<dbReference type="OrthoDB" id="9785233at2"/>
<dbReference type="InterPro" id="IPR025963">
    <property type="entry name" value="FLgD_Tudor"/>
</dbReference>
<comment type="similarity">
    <text evidence="1 5">Belongs to the FlgD family.</text>
</comment>
<comment type="caution">
    <text evidence="9">The sequence shown here is derived from an EMBL/GenBank/DDBJ whole genome shotgun (WGS) entry which is preliminary data.</text>
</comment>
<dbReference type="Pfam" id="PF03963">
    <property type="entry name" value="FlgD"/>
    <property type="match status" value="1"/>
</dbReference>
<evidence type="ECO:0000313" key="9">
    <source>
        <dbReference type="EMBL" id="OYD25877.1"/>
    </source>
</evidence>
<dbReference type="Pfam" id="PF13861">
    <property type="entry name" value="FLgD_tudor"/>
    <property type="match status" value="1"/>
</dbReference>
<dbReference type="EMBL" id="NQJF01000002">
    <property type="protein sequence ID" value="OYD25877.1"/>
    <property type="molecule type" value="Genomic_DNA"/>
</dbReference>
<evidence type="ECO:0000256" key="4">
    <source>
        <dbReference type="ARBA" id="ARBA00024746"/>
    </source>
</evidence>
<reference evidence="10 12" key="2">
    <citation type="submission" date="2019-03" db="EMBL/GenBank/DDBJ databases">
        <title>Genomic Encyclopedia of Archaeal and Bacterial Type Strains, Phase II (KMG-II): from individual species to whole genera.</title>
        <authorList>
            <person name="Goeker M."/>
        </authorList>
    </citation>
    <scope>NUCLEOTIDE SEQUENCE [LARGE SCALE GENOMIC DNA]</scope>
    <source>
        <strain evidence="10 12">DSM 15594</strain>
    </source>
</reference>
<dbReference type="InterPro" id="IPR005648">
    <property type="entry name" value="FlgD"/>
</dbReference>
<dbReference type="Pfam" id="PF13860">
    <property type="entry name" value="FlgD_ig"/>
    <property type="match status" value="1"/>
</dbReference>
<dbReference type="Gene3D" id="2.30.30.910">
    <property type="match status" value="1"/>
</dbReference>
<keyword evidence="9" id="KW-0969">Cilium</keyword>
<evidence type="ECO:0000259" key="8">
    <source>
        <dbReference type="Pfam" id="PF13861"/>
    </source>
</evidence>
<reference evidence="9 11" key="1">
    <citation type="submission" date="2017-08" db="EMBL/GenBank/DDBJ databases">
        <title>Draft Genome Sequence of the Marine Bacterium Oceanimonas baumannii ATCC 700832.</title>
        <authorList>
            <person name="Mcclelland W.D."/>
            <person name="Brennan M.A."/>
            <person name="Trachtenberg A.M."/>
            <person name="Maclea K.S."/>
        </authorList>
    </citation>
    <scope>NUCLEOTIDE SEQUENCE [LARGE SCALE GENOMIC DNA]</scope>
    <source>
        <strain evidence="9 11">ATCC 700832</strain>
    </source>
</reference>
<dbReference type="RefSeq" id="WP_094277066.1">
    <property type="nucleotide sequence ID" value="NZ_NQJF01000002.1"/>
</dbReference>
<evidence type="ECO:0000313" key="11">
    <source>
        <dbReference type="Proteomes" id="UP000243640"/>
    </source>
</evidence>
<dbReference type="Proteomes" id="UP000295058">
    <property type="component" value="Unassembled WGS sequence"/>
</dbReference>
<evidence type="ECO:0000313" key="10">
    <source>
        <dbReference type="EMBL" id="TDW60107.1"/>
    </source>
</evidence>
<dbReference type="EMBL" id="SODO01000003">
    <property type="protein sequence ID" value="TDW60107.1"/>
    <property type="molecule type" value="Genomic_DNA"/>
</dbReference>
<evidence type="ECO:0000313" key="12">
    <source>
        <dbReference type="Proteomes" id="UP000295058"/>
    </source>
</evidence>
<feature type="region of interest" description="Disordered" evidence="6">
    <location>
        <begin position="1"/>
        <end position="27"/>
    </location>
</feature>
<dbReference type="Gene3D" id="2.60.40.4070">
    <property type="match status" value="1"/>
</dbReference>
<keyword evidence="9" id="KW-0282">Flagellum</keyword>
<evidence type="ECO:0000256" key="6">
    <source>
        <dbReference type="SAM" id="MobiDB-lite"/>
    </source>
</evidence>
<gene>
    <name evidence="9" type="ORF">B6S09_03300</name>
    <name evidence="10" type="ORF">LY04_01099</name>
</gene>
<organism evidence="9 11">
    <name type="scientific">Oceanimonas baumannii</name>
    <dbReference type="NCBI Taxonomy" id="129578"/>
    <lineage>
        <taxon>Bacteria</taxon>
        <taxon>Pseudomonadati</taxon>
        <taxon>Pseudomonadota</taxon>
        <taxon>Gammaproteobacteria</taxon>
        <taxon>Aeromonadales</taxon>
        <taxon>Aeromonadaceae</taxon>
        <taxon>Oceanimonas</taxon>
    </lineage>
</organism>
<evidence type="ECO:0000256" key="1">
    <source>
        <dbReference type="ARBA" id="ARBA00010577"/>
    </source>
</evidence>
<evidence type="ECO:0000259" key="7">
    <source>
        <dbReference type="Pfam" id="PF13860"/>
    </source>
</evidence>
<protein>
    <recommendedName>
        <fullName evidence="2 5">Basal-body rod modification protein FlgD</fullName>
    </recommendedName>
</protein>
<dbReference type="AlphaFoldDB" id="A0A235CPE5"/>
<evidence type="ECO:0000256" key="3">
    <source>
        <dbReference type="ARBA" id="ARBA00022795"/>
    </source>
</evidence>
<name>A0A235CPE5_9GAMM</name>
<dbReference type="GO" id="GO:0044781">
    <property type="term" value="P:bacterial-type flagellum organization"/>
    <property type="evidence" value="ECO:0007669"/>
    <property type="project" value="UniProtKB-UniRule"/>
</dbReference>
<evidence type="ECO:0000256" key="2">
    <source>
        <dbReference type="ARBA" id="ARBA00016013"/>
    </source>
</evidence>
<keyword evidence="3 5" id="KW-1005">Bacterial flagellum biogenesis</keyword>
<evidence type="ECO:0000256" key="5">
    <source>
        <dbReference type="RuleBase" id="RU362076"/>
    </source>
</evidence>
<sequence length="232" mass="24743">MQINNDYFNGLKWPGEQSPADKAAENSKAQLEQEDFFALLSQQLAYQDPFKPADNSQMISQMTSFTTADGISKMSEQLAGLSSVMTSSQALQASSLVGQKVLVPSEVAYWDNSEPVEGVVVAGEGASNVLVRIENEKGELIRTIPLEGDQRGNVKFTWDGMNEAGEAAPTGKYTIKVSGLVNDQREDLSALAFAKVDSVTLGSADSPTLVNLAGLGGLPLNQILEIASRKAA</sequence>
<feature type="domain" description="FlgD/Vpr Ig-like" evidence="7">
    <location>
        <begin position="110"/>
        <end position="179"/>
    </location>
</feature>
<comment type="function">
    <text evidence="4 5">Required for flagellar hook formation. May act as a scaffolding protein.</text>
</comment>
<keyword evidence="9" id="KW-0966">Cell projection</keyword>
<accession>A0A235CPE5</accession>
<dbReference type="Proteomes" id="UP000243640">
    <property type="component" value="Unassembled WGS sequence"/>
</dbReference>
<proteinExistence type="inferred from homology"/>
<keyword evidence="12" id="KW-1185">Reference proteome</keyword>
<dbReference type="InterPro" id="IPR025965">
    <property type="entry name" value="FlgD/Vpr_Ig-like"/>
</dbReference>
<feature type="domain" description="FlgD Tudor-like" evidence="8">
    <location>
        <begin position="88"/>
        <end position="223"/>
    </location>
</feature>